<dbReference type="STRING" id="1715989.NITINOP_0626"/>
<evidence type="ECO:0000259" key="2">
    <source>
        <dbReference type="Pfam" id="PF11845"/>
    </source>
</evidence>
<name>A0A0S4KMB6_9BACT</name>
<accession>A0A0S4KMB6</accession>
<proteinExistence type="predicted"/>
<dbReference type="OrthoDB" id="9797588at2"/>
<evidence type="ECO:0000313" key="3">
    <source>
        <dbReference type="EMBL" id="CUQ65601.1"/>
    </source>
</evidence>
<gene>
    <name evidence="3" type="ORF">NITINOP_0626</name>
</gene>
<evidence type="ECO:0000256" key="1">
    <source>
        <dbReference type="SAM" id="SignalP"/>
    </source>
</evidence>
<dbReference type="RefSeq" id="WP_082633514.1">
    <property type="nucleotide sequence ID" value="NZ_LN885086.1"/>
</dbReference>
<protein>
    <recommendedName>
        <fullName evidence="2">Tll0287-like domain-containing protein</fullName>
    </recommendedName>
</protein>
<feature type="chain" id="PRO_5006623482" description="Tll0287-like domain-containing protein" evidence="1">
    <location>
        <begin position="28"/>
        <end position="201"/>
    </location>
</feature>
<dbReference type="KEGG" id="nio:NITINOP_0626"/>
<reference evidence="4" key="1">
    <citation type="submission" date="2015-09" db="EMBL/GenBank/DDBJ databases">
        <authorList>
            <person name="Daims H."/>
        </authorList>
    </citation>
    <scope>NUCLEOTIDE SEQUENCE [LARGE SCALE GENOMIC DNA]</scope>
</reference>
<keyword evidence="4" id="KW-1185">Reference proteome</keyword>
<organism evidence="3 4">
    <name type="scientific">Candidatus Nitrospira inopinata</name>
    <dbReference type="NCBI Taxonomy" id="1715989"/>
    <lineage>
        <taxon>Bacteria</taxon>
        <taxon>Pseudomonadati</taxon>
        <taxon>Nitrospirota</taxon>
        <taxon>Nitrospiria</taxon>
        <taxon>Nitrospirales</taxon>
        <taxon>Nitrospiraceae</taxon>
        <taxon>Nitrospira</taxon>
    </lineage>
</organism>
<dbReference type="Pfam" id="PF11845">
    <property type="entry name" value="Tll0287-like"/>
    <property type="match status" value="1"/>
</dbReference>
<dbReference type="Proteomes" id="UP000066284">
    <property type="component" value="Chromosome 1"/>
</dbReference>
<dbReference type="EMBL" id="LN885086">
    <property type="protein sequence ID" value="CUQ65601.1"/>
    <property type="molecule type" value="Genomic_DNA"/>
</dbReference>
<sequence length="201" mass="22122">MIRRERAGTLLVAGFALLAVSPLTGQAAELAEYDKAASEVATTLIRQFGEAMRREMAKGGPTEVVKVCADLAPELAGRLSREQGWRVTRVGTRVRNPLLGMPDVWEQQVLATFAERAAKGEDLMGMTHSEIVIEPNGRYYRFMKPIVVQPHCLLCHGPSDRMPEEITTVLKAQYPFDQATGYQAGDLRGAVSIKRPLGAER</sequence>
<dbReference type="InterPro" id="IPR021796">
    <property type="entry name" value="Tll0287-like_dom"/>
</dbReference>
<feature type="signal peptide" evidence="1">
    <location>
        <begin position="1"/>
        <end position="27"/>
    </location>
</feature>
<keyword evidence="1" id="KW-0732">Signal</keyword>
<feature type="domain" description="Tll0287-like" evidence="2">
    <location>
        <begin position="34"/>
        <end position="196"/>
    </location>
</feature>
<evidence type="ECO:0000313" key="4">
    <source>
        <dbReference type="Proteomes" id="UP000066284"/>
    </source>
</evidence>
<dbReference type="AlphaFoldDB" id="A0A0S4KMB6"/>